<feature type="compositionally biased region" description="Basic and acidic residues" evidence="1">
    <location>
        <begin position="115"/>
        <end position="128"/>
    </location>
</feature>
<evidence type="ECO:0008006" key="5">
    <source>
        <dbReference type="Google" id="ProtNLM"/>
    </source>
</evidence>
<feature type="compositionally biased region" description="Low complexity" evidence="1">
    <location>
        <begin position="155"/>
        <end position="217"/>
    </location>
</feature>
<feature type="transmembrane region" description="Helical" evidence="2">
    <location>
        <begin position="20"/>
        <end position="49"/>
    </location>
</feature>
<accession>A0A1G8V5S6</accession>
<feature type="region of interest" description="Disordered" evidence="1">
    <location>
        <begin position="97"/>
        <end position="227"/>
    </location>
</feature>
<dbReference type="OrthoDB" id="5766995at2"/>
<evidence type="ECO:0000313" key="3">
    <source>
        <dbReference type="EMBL" id="SDJ61486.1"/>
    </source>
</evidence>
<dbReference type="AlphaFoldDB" id="A0A1G8V5S6"/>
<keyword evidence="2" id="KW-0472">Membrane</keyword>
<keyword evidence="4" id="KW-1185">Reference proteome</keyword>
<name>A0A1G8V5S6_9GAMM</name>
<dbReference type="RefSeq" id="WP_091507326.1">
    <property type="nucleotide sequence ID" value="NZ_FNFH01000001.1"/>
</dbReference>
<gene>
    <name evidence="3" type="ORF">SAMN05216212_0421</name>
</gene>
<dbReference type="InterPro" id="IPR025498">
    <property type="entry name" value="DUF4389"/>
</dbReference>
<feature type="compositionally biased region" description="Acidic residues" evidence="1">
    <location>
        <begin position="140"/>
        <end position="149"/>
    </location>
</feature>
<evidence type="ECO:0000313" key="4">
    <source>
        <dbReference type="Proteomes" id="UP000199305"/>
    </source>
</evidence>
<keyword evidence="2" id="KW-0812">Transmembrane</keyword>
<reference evidence="4" key="1">
    <citation type="submission" date="2016-10" db="EMBL/GenBank/DDBJ databases">
        <authorList>
            <person name="Varghese N."/>
            <person name="Submissions S."/>
        </authorList>
    </citation>
    <scope>NUCLEOTIDE SEQUENCE [LARGE SCALE GENOMIC DNA]</scope>
    <source>
        <strain evidence="4">CGMCC 1.10658</strain>
    </source>
</reference>
<organism evidence="3 4">
    <name type="scientific">Microbulbifer yueqingensis</name>
    <dbReference type="NCBI Taxonomy" id="658219"/>
    <lineage>
        <taxon>Bacteria</taxon>
        <taxon>Pseudomonadati</taxon>
        <taxon>Pseudomonadota</taxon>
        <taxon>Gammaproteobacteria</taxon>
        <taxon>Cellvibrionales</taxon>
        <taxon>Microbulbiferaceae</taxon>
        <taxon>Microbulbifer</taxon>
    </lineage>
</organism>
<dbReference type="Proteomes" id="UP000199305">
    <property type="component" value="Unassembled WGS sequence"/>
</dbReference>
<evidence type="ECO:0000256" key="1">
    <source>
        <dbReference type="SAM" id="MobiDB-lite"/>
    </source>
</evidence>
<proteinExistence type="predicted"/>
<keyword evidence="2" id="KW-1133">Transmembrane helix</keyword>
<dbReference type="EMBL" id="FNFH01000001">
    <property type="protein sequence ID" value="SDJ61486.1"/>
    <property type="molecule type" value="Genomic_DNA"/>
</dbReference>
<feature type="compositionally biased region" description="Acidic residues" evidence="1">
    <location>
        <begin position="97"/>
        <end position="110"/>
    </location>
</feature>
<feature type="compositionally biased region" description="Basic and acidic residues" evidence="1">
    <location>
        <begin position="218"/>
        <end position="227"/>
    </location>
</feature>
<dbReference type="STRING" id="658219.SAMN05216212_0421"/>
<dbReference type="Pfam" id="PF14333">
    <property type="entry name" value="DUF4389"/>
    <property type="match status" value="1"/>
</dbReference>
<protein>
    <recommendedName>
        <fullName evidence="5">DUF4389 domain-containing protein</fullName>
    </recommendedName>
</protein>
<sequence length="227" mass="24429">MDNEELKDNLTSGNHWMRLLYMVLFVVLLEIAGFVMLAVVILQFLFSIFTGEPNGNLRRLGDQIASYVYQTLQFLVYNTEEKPFPFAEWPESDVEDLSGYESAEEVEGEVVSEGKAGHEDVPREEKSKGAGAYVPVELGTEGEYEEEREEEKSGKSSSAKSTSAKSSASSATKGNGSKGNGSKRNGSKSASAKGSSGKSSSSDSSSKSTATESSAGKDTARDDDNEK</sequence>
<evidence type="ECO:0000256" key="2">
    <source>
        <dbReference type="SAM" id="Phobius"/>
    </source>
</evidence>